<keyword evidence="5" id="KW-1185">Reference proteome</keyword>
<comment type="caution">
    <text evidence="4">The sequence shown here is derived from an EMBL/GenBank/DDBJ whole genome shotgun (WGS) entry which is preliminary data.</text>
</comment>
<proteinExistence type="predicted"/>
<dbReference type="SMART" id="SM00823">
    <property type="entry name" value="PKS_PP"/>
    <property type="match status" value="1"/>
</dbReference>
<evidence type="ECO:0000259" key="3">
    <source>
        <dbReference type="PROSITE" id="PS50075"/>
    </source>
</evidence>
<dbReference type="PROSITE" id="PS00012">
    <property type="entry name" value="PHOSPHOPANTETHEINE"/>
    <property type="match status" value="1"/>
</dbReference>
<keyword evidence="1" id="KW-0596">Phosphopantetheine</keyword>
<dbReference type="RefSeq" id="WP_199305190.1">
    <property type="nucleotide sequence ID" value="NZ_JAMPLM010000049.1"/>
</dbReference>
<accession>A0ABV0KRV1</accession>
<dbReference type="InterPro" id="IPR009081">
    <property type="entry name" value="PP-bd_ACP"/>
</dbReference>
<protein>
    <submittedName>
        <fullName evidence="4">Acyl carrier protein</fullName>
    </submittedName>
</protein>
<gene>
    <name evidence="4" type="ORF">NDI38_26670</name>
</gene>
<dbReference type="InterPro" id="IPR020806">
    <property type="entry name" value="PKS_PP-bd"/>
</dbReference>
<evidence type="ECO:0000313" key="4">
    <source>
        <dbReference type="EMBL" id="MEP1061962.1"/>
    </source>
</evidence>
<evidence type="ECO:0000256" key="1">
    <source>
        <dbReference type="ARBA" id="ARBA00022450"/>
    </source>
</evidence>
<dbReference type="SMART" id="SM01294">
    <property type="entry name" value="PKS_PP_betabranch"/>
    <property type="match status" value="1"/>
</dbReference>
<organism evidence="4 5">
    <name type="scientific">Stenomitos frigidus AS-A4</name>
    <dbReference type="NCBI Taxonomy" id="2933935"/>
    <lineage>
        <taxon>Bacteria</taxon>
        <taxon>Bacillati</taxon>
        <taxon>Cyanobacteriota</taxon>
        <taxon>Cyanophyceae</taxon>
        <taxon>Leptolyngbyales</taxon>
        <taxon>Leptolyngbyaceae</taxon>
        <taxon>Stenomitos</taxon>
    </lineage>
</organism>
<feature type="domain" description="Carrier" evidence="3">
    <location>
        <begin position="37"/>
        <end position="113"/>
    </location>
</feature>
<dbReference type="Proteomes" id="UP001476950">
    <property type="component" value="Unassembled WGS sequence"/>
</dbReference>
<dbReference type="PROSITE" id="PS50075">
    <property type="entry name" value="CARRIER"/>
    <property type="match status" value="1"/>
</dbReference>
<sequence>MQFWLNLSLLSGLFFWRNRLNAHFDNLQLETMQKSSRTEKEIQNWLISYLSTSLGIDSTELDITSNLERYGLDSLAAVGMTSELEDWLGHEVDPTITHDYPTIASISQYLAKR</sequence>
<dbReference type="InterPro" id="IPR036736">
    <property type="entry name" value="ACP-like_sf"/>
</dbReference>
<evidence type="ECO:0000256" key="2">
    <source>
        <dbReference type="ARBA" id="ARBA00022553"/>
    </source>
</evidence>
<keyword evidence="2" id="KW-0597">Phosphoprotein</keyword>
<evidence type="ECO:0000313" key="5">
    <source>
        <dbReference type="Proteomes" id="UP001476950"/>
    </source>
</evidence>
<dbReference type="Pfam" id="PF00550">
    <property type="entry name" value="PP-binding"/>
    <property type="match status" value="1"/>
</dbReference>
<dbReference type="EMBL" id="JAMPLM010000049">
    <property type="protein sequence ID" value="MEP1061962.1"/>
    <property type="molecule type" value="Genomic_DNA"/>
</dbReference>
<dbReference type="SUPFAM" id="SSF47336">
    <property type="entry name" value="ACP-like"/>
    <property type="match status" value="1"/>
</dbReference>
<reference evidence="4 5" key="1">
    <citation type="submission" date="2022-04" db="EMBL/GenBank/DDBJ databases">
        <title>Positive selection, recombination, and allopatry shape intraspecific diversity of widespread and dominant cyanobacteria.</title>
        <authorList>
            <person name="Wei J."/>
            <person name="Shu W."/>
            <person name="Hu C."/>
        </authorList>
    </citation>
    <scope>NUCLEOTIDE SEQUENCE [LARGE SCALE GENOMIC DNA]</scope>
    <source>
        <strain evidence="4 5">AS-A4</strain>
    </source>
</reference>
<dbReference type="Gene3D" id="1.10.1200.10">
    <property type="entry name" value="ACP-like"/>
    <property type="match status" value="1"/>
</dbReference>
<name>A0ABV0KRV1_9CYAN</name>
<dbReference type="InterPro" id="IPR006162">
    <property type="entry name" value="Ppantetheine_attach_site"/>
</dbReference>